<dbReference type="EMBL" id="SFBR01000135">
    <property type="protein sequence ID" value="TRT84445.1"/>
    <property type="molecule type" value="Genomic_DNA"/>
</dbReference>
<evidence type="ECO:0000259" key="4">
    <source>
        <dbReference type="PROSITE" id="PS51820"/>
    </source>
</evidence>
<dbReference type="InterPro" id="IPR051154">
    <property type="entry name" value="Prespore-cell_inducing_factor"/>
</dbReference>
<evidence type="ECO:0000313" key="5">
    <source>
        <dbReference type="EMBL" id="TRT84445.1"/>
    </source>
</evidence>
<evidence type="ECO:0000256" key="1">
    <source>
        <dbReference type="ARBA" id="ARBA00008709"/>
    </source>
</evidence>
<comment type="caution">
    <text evidence="5">The sequence shown here is derived from an EMBL/GenBank/DDBJ whole genome shotgun (WGS) entry which is preliminary data.</text>
</comment>
<dbReference type="Proteomes" id="UP000316280">
    <property type="component" value="Unassembled WGS sequence"/>
</dbReference>
<reference evidence="5 6" key="1">
    <citation type="submission" date="2019-01" db="EMBL/GenBank/DDBJ databases">
        <title>Coherence of Microcystis species and biogeography revealed through population genomics.</title>
        <authorList>
            <person name="Perez-Carrascal O.M."/>
            <person name="Terrat Y."/>
            <person name="Giani A."/>
            <person name="Fortin N."/>
            <person name="Tromas N."/>
            <person name="Shapiro B.J."/>
        </authorList>
    </citation>
    <scope>NUCLEOTIDE SEQUENCE [LARGE SCALE GENOMIC DNA]</scope>
    <source>
        <strain evidence="5">Ma_OC_H_19870700_S124</strain>
    </source>
</reference>
<protein>
    <submittedName>
        <fullName evidence="5">Fibro-slime domain-containing protein</fullName>
    </submittedName>
</protein>
<keyword evidence="2" id="KW-0732">Signal</keyword>
<dbReference type="InterPro" id="IPR011874">
    <property type="entry name" value="Fibro_Slime"/>
</dbReference>
<gene>
    <name evidence="5" type="ORF">EWV63_15375</name>
</gene>
<organism evidence="5 6">
    <name type="scientific">Microcystis aeruginosa Ma_OC_H_19870700_S124</name>
    <dbReference type="NCBI Taxonomy" id="2486262"/>
    <lineage>
        <taxon>Bacteria</taxon>
        <taxon>Bacillati</taxon>
        <taxon>Cyanobacteriota</taxon>
        <taxon>Cyanophyceae</taxon>
        <taxon>Oscillatoriophycideae</taxon>
        <taxon>Chroococcales</taxon>
        <taxon>Microcystaceae</taxon>
        <taxon>Microcystis</taxon>
    </lineage>
</organism>
<accession>A0A552AG59</accession>
<dbReference type="InterPro" id="IPR011658">
    <property type="entry name" value="PA14_dom"/>
</dbReference>
<comment type="similarity">
    <text evidence="1">Belongs to the prespore-cell-inducing factor family.</text>
</comment>
<dbReference type="NCBIfam" id="TIGR02148">
    <property type="entry name" value="Fibro_Slime"/>
    <property type="match status" value="1"/>
</dbReference>
<dbReference type="PANTHER" id="PTHR31137">
    <property type="entry name" value="PROTEIN PSIB-RELATED-RELATED"/>
    <property type="match status" value="1"/>
</dbReference>
<dbReference type="GO" id="GO:0005576">
    <property type="term" value="C:extracellular region"/>
    <property type="evidence" value="ECO:0007669"/>
    <property type="project" value="TreeGrafter"/>
</dbReference>
<evidence type="ECO:0000256" key="3">
    <source>
        <dbReference type="ARBA" id="ARBA00023180"/>
    </source>
</evidence>
<dbReference type="AlphaFoldDB" id="A0A552AG59"/>
<sequence>MAVGSTAQAVDLTLTGTIRDFKDGTQAGGHPDFETFLGDDRGIVKNTLGVDGKPVYNGMPNTPTTTGQTNFDQWYRDVPSINLSKPFSITLTDPDNDGVFTYVNNDFFPIDNQLFGNQGRPHNYHFTYELNSQFTYQGGETFTFAGDDDVWVFINNQLVIDLGGVHSTQTASVSLDNLGLTAGQAYNLDVFFAERRTTASNFRIDTSLLLEQKPASTPEPASTLGILALGVLAAGSCFNRKLSQEKKSKQDN</sequence>
<feature type="domain" description="PA14" evidence="4">
    <location>
        <begin position="66"/>
        <end position="222"/>
    </location>
</feature>
<keyword evidence="3" id="KW-0325">Glycoprotein</keyword>
<dbReference type="SUPFAM" id="SSF56988">
    <property type="entry name" value="Anthrax protective antigen"/>
    <property type="match status" value="1"/>
</dbReference>
<name>A0A552AG59_MICAE</name>
<dbReference type="Pfam" id="PF07691">
    <property type="entry name" value="PA14"/>
    <property type="match status" value="1"/>
</dbReference>
<proteinExistence type="inferred from homology"/>
<evidence type="ECO:0000256" key="2">
    <source>
        <dbReference type="ARBA" id="ARBA00022729"/>
    </source>
</evidence>
<dbReference type="PROSITE" id="PS51820">
    <property type="entry name" value="PA14"/>
    <property type="match status" value="1"/>
</dbReference>
<evidence type="ECO:0000313" key="6">
    <source>
        <dbReference type="Proteomes" id="UP000316280"/>
    </source>
</evidence>
<dbReference type="SMART" id="SM00758">
    <property type="entry name" value="PA14"/>
    <property type="match status" value="1"/>
</dbReference>
<dbReference type="InterPro" id="IPR037524">
    <property type="entry name" value="PA14/GLEYA"/>
</dbReference>